<proteinExistence type="predicted"/>
<organism evidence="1 2">
    <name type="scientific">Glomus cerebriforme</name>
    <dbReference type="NCBI Taxonomy" id="658196"/>
    <lineage>
        <taxon>Eukaryota</taxon>
        <taxon>Fungi</taxon>
        <taxon>Fungi incertae sedis</taxon>
        <taxon>Mucoromycota</taxon>
        <taxon>Glomeromycotina</taxon>
        <taxon>Glomeromycetes</taxon>
        <taxon>Glomerales</taxon>
        <taxon>Glomeraceae</taxon>
        <taxon>Glomus</taxon>
    </lineage>
</organism>
<comment type="caution">
    <text evidence="1">The sequence shown here is derived from an EMBL/GenBank/DDBJ whole genome shotgun (WGS) entry which is preliminary data.</text>
</comment>
<dbReference type="STRING" id="658196.A0A397SL97"/>
<evidence type="ECO:0000313" key="2">
    <source>
        <dbReference type="Proteomes" id="UP000265703"/>
    </source>
</evidence>
<dbReference type="OrthoDB" id="2425795at2759"/>
<accession>A0A397SL97</accession>
<dbReference type="AlphaFoldDB" id="A0A397SL97"/>
<gene>
    <name evidence="1" type="ORF">C1645_830455</name>
</gene>
<reference evidence="1 2" key="1">
    <citation type="submission" date="2018-06" db="EMBL/GenBank/DDBJ databases">
        <title>Comparative genomics reveals the genomic features of Rhizophagus irregularis, R. cerebriforme, R. diaphanum and Gigaspora rosea, and their symbiotic lifestyle signature.</title>
        <authorList>
            <person name="Morin E."/>
            <person name="San Clemente H."/>
            <person name="Chen E.C.H."/>
            <person name="De La Providencia I."/>
            <person name="Hainaut M."/>
            <person name="Kuo A."/>
            <person name="Kohler A."/>
            <person name="Murat C."/>
            <person name="Tang N."/>
            <person name="Roy S."/>
            <person name="Loubradou J."/>
            <person name="Henrissat B."/>
            <person name="Grigoriev I.V."/>
            <person name="Corradi N."/>
            <person name="Roux C."/>
            <person name="Martin F.M."/>
        </authorList>
    </citation>
    <scope>NUCLEOTIDE SEQUENCE [LARGE SCALE GENOMIC DNA]</scope>
    <source>
        <strain evidence="1 2">DAOM 227022</strain>
    </source>
</reference>
<dbReference type="Proteomes" id="UP000265703">
    <property type="component" value="Unassembled WGS sequence"/>
</dbReference>
<keyword evidence="2" id="KW-1185">Reference proteome</keyword>
<sequence length="105" mass="11973">PNLEREWAISDQRLKITCNINQKIPINLIKIPIIPTQQNELEFAENLNIFDPKITEIIQKVKNGGYRSAKDILAYIIPVFIFNGVLDINNPIIYLRISGDGRNVG</sequence>
<feature type="non-terminal residue" evidence="1">
    <location>
        <position position="1"/>
    </location>
</feature>
<protein>
    <submittedName>
        <fullName evidence="1">Uncharacterized protein</fullName>
    </submittedName>
</protein>
<dbReference type="EMBL" id="QKYT01000412">
    <property type="protein sequence ID" value="RIA85649.1"/>
    <property type="molecule type" value="Genomic_DNA"/>
</dbReference>
<name>A0A397SL97_9GLOM</name>
<evidence type="ECO:0000313" key="1">
    <source>
        <dbReference type="EMBL" id="RIA85649.1"/>
    </source>
</evidence>